<feature type="signal peptide" evidence="3">
    <location>
        <begin position="1"/>
        <end position="20"/>
    </location>
</feature>
<dbReference type="Gene3D" id="1.10.110.10">
    <property type="entry name" value="Plant lipid-transfer and hydrophobic proteins"/>
    <property type="match status" value="1"/>
</dbReference>
<dbReference type="eggNOG" id="ENOG502S7EV">
    <property type="taxonomic scope" value="Eukaryota"/>
</dbReference>
<keyword evidence="2" id="KW-0175">Coiled coil</keyword>
<dbReference type="RefSeq" id="XP_010267883.1">
    <property type="nucleotide sequence ID" value="XM_010269581.1"/>
</dbReference>
<dbReference type="PANTHER" id="PTHR35496">
    <property type="entry name" value="2S SEED STORAGE PROTEIN 1-RELATED"/>
    <property type="match status" value="1"/>
</dbReference>
<evidence type="ECO:0000256" key="2">
    <source>
        <dbReference type="SAM" id="Coils"/>
    </source>
</evidence>
<dbReference type="SUPFAM" id="SSF47699">
    <property type="entry name" value="Bifunctional inhibitor/lipid-transfer protein/seed storage 2S albumin"/>
    <property type="match status" value="1"/>
</dbReference>
<gene>
    <name evidence="6" type="primary">LOC104604988</name>
</gene>
<accession>A0A1U8AXV2</accession>
<dbReference type="GO" id="GO:0045735">
    <property type="term" value="F:nutrient reservoir activity"/>
    <property type="evidence" value="ECO:0007669"/>
    <property type="project" value="InterPro"/>
</dbReference>
<evidence type="ECO:0000313" key="6">
    <source>
        <dbReference type="RefSeq" id="XP_010267883.1"/>
    </source>
</evidence>
<dbReference type="OMA" id="QKCRKEF"/>
<dbReference type="CDD" id="cd00261">
    <property type="entry name" value="AAI_SS"/>
    <property type="match status" value="1"/>
</dbReference>
<dbReference type="InterPro" id="IPR000617">
    <property type="entry name" value="Napin/2SS/CON"/>
</dbReference>
<dbReference type="InterPro" id="IPR016140">
    <property type="entry name" value="Bifunc_inhib/LTP/seed_store"/>
</dbReference>
<dbReference type="PANTHER" id="PTHR35496:SF4">
    <property type="entry name" value="2S SULFUR-RICH SEED STORAGE PROTEIN 2-LIKE"/>
    <property type="match status" value="1"/>
</dbReference>
<name>A0A1U8AXV2_NELNU</name>
<feature type="coiled-coil region" evidence="2">
    <location>
        <begin position="95"/>
        <end position="122"/>
    </location>
</feature>
<evidence type="ECO:0000259" key="4">
    <source>
        <dbReference type="SMART" id="SM00499"/>
    </source>
</evidence>
<dbReference type="GeneID" id="104604988"/>
<keyword evidence="5" id="KW-1185">Reference proteome</keyword>
<dbReference type="Pfam" id="PF00234">
    <property type="entry name" value="Tryp_alpha_amyl"/>
    <property type="match status" value="1"/>
</dbReference>
<dbReference type="InParanoid" id="A0A1U8AXV2"/>
<dbReference type="Proteomes" id="UP000189703">
    <property type="component" value="Unplaced"/>
</dbReference>
<dbReference type="SMART" id="SM00499">
    <property type="entry name" value="AAI"/>
    <property type="match status" value="1"/>
</dbReference>
<dbReference type="AlphaFoldDB" id="A0A1U8AXV2"/>
<feature type="domain" description="Bifunctional inhibitor/plant lipid transfer protein/seed storage helical" evidence="4">
    <location>
        <begin position="54"/>
        <end position="132"/>
    </location>
</feature>
<comment type="similarity">
    <text evidence="1">Belongs to the 2S seed storage albumins family.</text>
</comment>
<evidence type="ECO:0000313" key="5">
    <source>
        <dbReference type="Proteomes" id="UP000189703"/>
    </source>
</evidence>
<evidence type="ECO:0000256" key="3">
    <source>
        <dbReference type="SAM" id="SignalP"/>
    </source>
</evidence>
<dbReference type="KEGG" id="nnu:104604988"/>
<protein>
    <submittedName>
        <fullName evidence="6">2S sulfur-rich seed storage protein 2-like</fullName>
    </submittedName>
</protein>
<dbReference type="FunCoup" id="A0A1U8AXV2">
    <property type="interactions" value="210"/>
</dbReference>
<proteinExistence type="inferred from homology"/>
<organism evidence="5 6">
    <name type="scientific">Nelumbo nucifera</name>
    <name type="common">Sacred lotus</name>
    <dbReference type="NCBI Taxonomy" id="4432"/>
    <lineage>
        <taxon>Eukaryota</taxon>
        <taxon>Viridiplantae</taxon>
        <taxon>Streptophyta</taxon>
        <taxon>Embryophyta</taxon>
        <taxon>Tracheophyta</taxon>
        <taxon>Spermatophyta</taxon>
        <taxon>Magnoliopsida</taxon>
        <taxon>Proteales</taxon>
        <taxon>Nelumbonaceae</taxon>
        <taxon>Nelumbo</taxon>
    </lineage>
</organism>
<sequence>MARSIILVALLVGLVAIAEASTYRTTVITTIIEHHQSQSEMCREEMQKHPLNECRRYMQSWQSAVLLRGNAGNVPQECCEELENMKDDCMCEGIHQMVQQQHQKYQREEKQQEQMMKKAEKLPSMCGMSQSCKFHGNGF</sequence>
<dbReference type="OrthoDB" id="1922883at2759"/>
<feature type="chain" id="PRO_5010583116" evidence="3">
    <location>
        <begin position="21"/>
        <end position="139"/>
    </location>
</feature>
<keyword evidence="3" id="KW-0732">Signal</keyword>
<dbReference type="InterPro" id="IPR036312">
    <property type="entry name" value="Bifun_inhib/LTP/seed_sf"/>
</dbReference>
<reference evidence="6" key="1">
    <citation type="submission" date="2025-08" db="UniProtKB">
        <authorList>
            <consortium name="RefSeq"/>
        </authorList>
    </citation>
    <scope>IDENTIFICATION</scope>
</reference>
<evidence type="ECO:0000256" key="1">
    <source>
        <dbReference type="ARBA" id="ARBA00008262"/>
    </source>
</evidence>